<comment type="similarity">
    <text evidence="1">Belongs to the universal ribosomal protein uL1 family.</text>
</comment>
<dbReference type="SUPFAM" id="SSF56808">
    <property type="entry name" value="Ribosomal protein L1"/>
    <property type="match status" value="1"/>
</dbReference>
<keyword evidence="2" id="KW-0678">Repressor</keyword>
<gene>
    <name evidence="8" type="ORF">COX64_03090</name>
</gene>
<protein>
    <recommendedName>
        <fullName evidence="6">Large ribosomal subunit protein uL1</fullName>
    </recommendedName>
    <alternativeName>
        <fullName evidence="7">50S ribosomal protein L1</fullName>
    </alternativeName>
</protein>
<dbReference type="FunFam" id="3.40.50.790:FF:000001">
    <property type="entry name" value="50S ribosomal protein L1"/>
    <property type="match status" value="1"/>
</dbReference>
<dbReference type="EMBL" id="PFQB01000078">
    <property type="protein sequence ID" value="PJA13666.1"/>
    <property type="molecule type" value="Genomic_DNA"/>
</dbReference>
<sequence length="229" mass="24715">MKRGKKYQKVTEKILDSAVSLKNAVENVKKLSYSKFDGTIELHIVTILPKDKDPKSIKGSVSLPYMESKSSRIAVAAPAHLEKTAQEAGADIFKFDDLMEGIKAGKIDFDILLATPDMMAQLAVHGKALGPKGLMPNPKNGTVVAPDKLAEVVGEFKRGKLVYKADAAGGIHVAVGKISYTNEKIEANVKEMVTAVVSLLGKSKEYVIRKAFLAPTMGPSVAFDIKLMD</sequence>
<dbReference type="CDD" id="cd00403">
    <property type="entry name" value="Ribosomal_L1"/>
    <property type="match status" value="1"/>
</dbReference>
<evidence type="ECO:0000256" key="6">
    <source>
        <dbReference type="ARBA" id="ARBA00035241"/>
    </source>
</evidence>
<keyword evidence="4 8" id="KW-0689">Ribosomal protein</keyword>
<evidence type="ECO:0000256" key="5">
    <source>
        <dbReference type="ARBA" id="ARBA00023274"/>
    </source>
</evidence>
<accession>A0A2M7W1N1</accession>
<dbReference type="GO" id="GO:0003735">
    <property type="term" value="F:structural constituent of ribosome"/>
    <property type="evidence" value="ECO:0007669"/>
    <property type="project" value="InterPro"/>
</dbReference>
<evidence type="ECO:0000256" key="7">
    <source>
        <dbReference type="ARBA" id="ARBA00035452"/>
    </source>
</evidence>
<reference evidence="9" key="1">
    <citation type="submission" date="2017-09" db="EMBL/GenBank/DDBJ databases">
        <title>Depth-based differentiation of microbial function through sediment-hosted aquifers and enrichment of novel symbionts in the deep terrestrial subsurface.</title>
        <authorList>
            <person name="Probst A.J."/>
            <person name="Ladd B."/>
            <person name="Jarett J.K."/>
            <person name="Geller-Mcgrath D.E."/>
            <person name="Sieber C.M.K."/>
            <person name="Emerson J.B."/>
            <person name="Anantharaman K."/>
            <person name="Thomas B.C."/>
            <person name="Malmstrom R."/>
            <person name="Stieglmeier M."/>
            <person name="Klingl A."/>
            <person name="Woyke T."/>
            <person name="Ryan C.M."/>
            <person name="Banfield J.F."/>
        </authorList>
    </citation>
    <scope>NUCLEOTIDE SEQUENCE [LARGE SCALE GENOMIC DNA]</scope>
</reference>
<keyword evidence="5" id="KW-0687">Ribonucleoprotein</keyword>
<dbReference type="GO" id="GO:0006412">
    <property type="term" value="P:translation"/>
    <property type="evidence" value="ECO:0007669"/>
    <property type="project" value="InterPro"/>
</dbReference>
<dbReference type="Pfam" id="PF00687">
    <property type="entry name" value="Ribosomal_L1"/>
    <property type="match status" value="1"/>
</dbReference>
<comment type="caution">
    <text evidence="8">The sequence shown here is derived from an EMBL/GenBank/DDBJ whole genome shotgun (WGS) entry which is preliminary data.</text>
</comment>
<keyword evidence="3" id="KW-0810">Translation regulation</keyword>
<dbReference type="Gene3D" id="3.40.50.790">
    <property type="match status" value="1"/>
</dbReference>
<dbReference type="PIRSF" id="PIRSF002155">
    <property type="entry name" value="Ribosomal_L1"/>
    <property type="match status" value="1"/>
</dbReference>
<proteinExistence type="inferred from homology"/>
<evidence type="ECO:0000256" key="1">
    <source>
        <dbReference type="ARBA" id="ARBA00010531"/>
    </source>
</evidence>
<evidence type="ECO:0000256" key="2">
    <source>
        <dbReference type="ARBA" id="ARBA00022491"/>
    </source>
</evidence>
<dbReference type="PANTHER" id="PTHR36427:SF3">
    <property type="entry name" value="LARGE RIBOSOMAL SUBUNIT PROTEIN UL1M"/>
    <property type="match status" value="1"/>
</dbReference>
<evidence type="ECO:0000256" key="3">
    <source>
        <dbReference type="ARBA" id="ARBA00022845"/>
    </source>
</evidence>
<evidence type="ECO:0000256" key="4">
    <source>
        <dbReference type="ARBA" id="ARBA00022980"/>
    </source>
</evidence>
<dbReference type="GO" id="GO:0006417">
    <property type="term" value="P:regulation of translation"/>
    <property type="evidence" value="ECO:0007669"/>
    <property type="project" value="UniProtKB-KW"/>
</dbReference>
<dbReference type="InterPro" id="IPR002143">
    <property type="entry name" value="Ribosomal_uL1"/>
</dbReference>
<dbReference type="GO" id="GO:0015934">
    <property type="term" value="C:large ribosomal subunit"/>
    <property type="evidence" value="ECO:0007669"/>
    <property type="project" value="InterPro"/>
</dbReference>
<evidence type="ECO:0000313" key="9">
    <source>
        <dbReference type="Proteomes" id="UP000228952"/>
    </source>
</evidence>
<name>A0A2M7W1N1_9BACT</name>
<dbReference type="InterPro" id="IPR023674">
    <property type="entry name" value="Ribosomal_uL1-like"/>
</dbReference>
<dbReference type="Gene3D" id="3.30.190.20">
    <property type="match status" value="1"/>
</dbReference>
<organism evidence="8 9">
    <name type="scientific">Candidatus Dojkabacteria bacterium CG_4_10_14_0_2_um_filter_Dojkabacteria_WS6_41_15</name>
    <dbReference type="NCBI Taxonomy" id="2014249"/>
    <lineage>
        <taxon>Bacteria</taxon>
        <taxon>Candidatus Dojkabacteria</taxon>
    </lineage>
</organism>
<dbReference type="Proteomes" id="UP000228952">
    <property type="component" value="Unassembled WGS sequence"/>
</dbReference>
<dbReference type="InterPro" id="IPR028364">
    <property type="entry name" value="Ribosomal_uL1/biogenesis"/>
</dbReference>
<dbReference type="AlphaFoldDB" id="A0A2M7W1N1"/>
<evidence type="ECO:0000313" key="8">
    <source>
        <dbReference type="EMBL" id="PJA13666.1"/>
    </source>
</evidence>
<dbReference type="PANTHER" id="PTHR36427">
    <property type="entry name" value="54S RIBOSOMAL PROTEIN L1, MITOCHONDRIAL"/>
    <property type="match status" value="1"/>
</dbReference>
<dbReference type="GO" id="GO:0003723">
    <property type="term" value="F:RNA binding"/>
    <property type="evidence" value="ECO:0007669"/>
    <property type="project" value="InterPro"/>
</dbReference>
<dbReference type="InterPro" id="IPR016095">
    <property type="entry name" value="Ribosomal_uL1_3-a/b-sand"/>
</dbReference>